<dbReference type="PANTHER" id="PTHR43150">
    <property type="entry name" value="HYPERKINETIC, ISOFORM M"/>
    <property type="match status" value="1"/>
</dbReference>
<evidence type="ECO:0000313" key="5">
    <source>
        <dbReference type="EMBL" id="RKO69844.1"/>
    </source>
</evidence>
<accession>A0A420VU57</accession>
<dbReference type="InterPro" id="IPR005399">
    <property type="entry name" value="K_chnl_volt-dep_bsu_KCNAB-rel"/>
</dbReference>
<dbReference type="Gene3D" id="3.20.20.100">
    <property type="entry name" value="NADP-dependent oxidoreductase domain"/>
    <property type="match status" value="1"/>
</dbReference>
<evidence type="ECO:0000256" key="1">
    <source>
        <dbReference type="ARBA" id="ARBA00006515"/>
    </source>
</evidence>
<proteinExistence type="inferred from homology"/>
<evidence type="ECO:0000256" key="3">
    <source>
        <dbReference type="ARBA" id="ARBA00023002"/>
    </source>
</evidence>
<dbReference type="Pfam" id="PF00248">
    <property type="entry name" value="Aldo_ket_red"/>
    <property type="match status" value="1"/>
</dbReference>
<dbReference type="GO" id="GO:0016491">
    <property type="term" value="F:oxidoreductase activity"/>
    <property type="evidence" value="ECO:0007669"/>
    <property type="project" value="UniProtKB-KW"/>
</dbReference>
<dbReference type="InterPro" id="IPR036812">
    <property type="entry name" value="NAD(P)_OxRdtase_dom_sf"/>
</dbReference>
<keyword evidence="6" id="KW-1185">Reference proteome</keyword>
<dbReference type="InterPro" id="IPR023210">
    <property type="entry name" value="NADP_OxRdtase_dom"/>
</dbReference>
<evidence type="ECO:0000259" key="4">
    <source>
        <dbReference type="Pfam" id="PF00248"/>
    </source>
</evidence>
<keyword evidence="2" id="KW-0521">NADP</keyword>
<dbReference type="PANTHER" id="PTHR43150:SF4">
    <property type="entry name" value="L-GLYCERALDEHYDE 3-PHOSPHATE REDUCTASE"/>
    <property type="match status" value="1"/>
</dbReference>
<dbReference type="GO" id="GO:0051596">
    <property type="term" value="P:methylglyoxal catabolic process"/>
    <property type="evidence" value="ECO:0007669"/>
    <property type="project" value="TreeGrafter"/>
</dbReference>
<evidence type="ECO:0000313" key="6">
    <source>
        <dbReference type="Proteomes" id="UP000282423"/>
    </source>
</evidence>
<keyword evidence="3" id="KW-0560">Oxidoreductase</keyword>
<feature type="domain" description="NADP-dependent oxidoreductase" evidence="4">
    <location>
        <begin position="26"/>
        <end position="326"/>
    </location>
</feature>
<dbReference type="EMBL" id="RBWS01000016">
    <property type="protein sequence ID" value="RKO69844.1"/>
    <property type="molecule type" value="Genomic_DNA"/>
</dbReference>
<organism evidence="5 6">
    <name type="scientific">Sphingobacterium puteale</name>
    <dbReference type="NCBI Taxonomy" id="2420510"/>
    <lineage>
        <taxon>Bacteria</taxon>
        <taxon>Pseudomonadati</taxon>
        <taxon>Bacteroidota</taxon>
        <taxon>Sphingobacteriia</taxon>
        <taxon>Sphingobacteriales</taxon>
        <taxon>Sphingobacteriaceae</taxon>
        <taxon>Sphingobacterium</taxon>
    </lineage>
</organism>
<comment type="caution">
    <text evidence="5">The sequence shown here is derived from an EMBL/GenBank/DDBJ whole genome shotgun (WGS) entry which is preliminary data.</text>
</comment>
<dbReference type="AlphaFoldDB" id="A0A420VU57"/>
<name>A0A420VU57_9SPHI</name>
<protein>
    <submittedName>
        <fullName evidence="5">L-glyceraldehyde 3-phosphate reductase</fullName>
    </submittedName>
</protein>
<comment type="similarity">
    <text evidence="1">Belongs to the shaker potassium channel beta subunit family.</text>
</comment>
<gene>
    <name evidence="5" type="ORF">D7322_19980</name>
</gene>
<sequence>MTFNPNRYNLMPYRRCGKSGIQLPAISLGLWQNFGDIDQKEVFRQTLRTAFDNGITHFDLANNYGPPPGSAERNFGAMLSSDFVGHRDELLLSTKAGYTMWDGPYGDWGSRKYLMASLLQSLKRLKLDYIDIFYHHRPDPQTPLEETMTALSDIVRQGKALYVGLSNYPADLARRAIALLHDLRCPCLIHQPKYSMLVRKPEDGLLDVLDEEGVGVIAFSPLAQGLLTNKYLQGNIPTGSRASKEHFLKSTTITSDLITKLSALDEIALQRGQSLAQMAIAWLLKDERLTSVLVGARNSEQLTDSLKSLDNLSFSIEELNRIAHILDVA</sequence>
<evidence type="ECO:0000256" key="2">
    <source>
        <dbReference type="ARBA" id="ARBA00022857"/>
    </source>
</evidence>
<dbReference type="SUPFAM" id="SSF51430">
    <property type="entry name" value="NAD(P)-linked oxidoreductase"/>
    <property type="match status" value="1"/>
</dbReference>
<reference evidence="5 6" key="1">
    <citation type="submission" date="2018-10" db="EMBL/GenBank/DDBJ databases">
        <title>Sphingobacterium sp. M05W1-28.</title>
        <authorList>
            <person name="Cai H."/>
        </authorList>
    </citation>
    <scope>NUCLEOTIDE SEQUENCE [LARGE SCALE GENOMIC DNA]</scope>
    <source>
        <strain evidence="5 6">M05W1-28</strain>
    </source>
</reference>
<dbReference type="Proteomes" id="UP000282423">
    <property type="component" value="Unassembled WGS sequence"/>
</dbReference>